<dbReference type="RefSeq" id="WP_188568781.1">
    <property type="nucleotide sequence ID" value="NZ_BMED01000006.1"/>
</dbReference>
<keyword evidence="2" id="KW-0449">Lipoprotein</keyword>
<dbReference type="GO" id="GO:0004185">
    <property type="term" value="F:serine-type carboxypeptidase activity"/>
    <property type="evidence" value="ECO:0007669"/>
    <property type="project" value="InterPro"/>
</dbReference>
<gene>
    <name evidence="2" type="ORF">GCM10011396_49160</name>
</gene>
<evidence type="ECO:0000256" key="1">
    <source>
        <dbReference type="SAM" id="SignalP"/>
    </source>
</evidence>
<dbReference type="PROSITE" id="PS51257">
    <property type="entry name" value="PROKAR_LIPOPROTEIN"/>
    <property type="match status" value="1"/>
</dbReference>
<dbReference type="Pfam" id="PF00450">
    <property type="entry name" value="Peptidase_S10"/>
    <property type="match status" value="1"/>
</dbReference>
<accession>A0A916XQB4</accession>
<feature type="signal peptide" evidence="1">
    <location>
        <begin position="1"/>
        <end position="32"/>
    </location>
</feature>
<dbReference type="InterPro" id="IPR029058">
    <property type="entry name" value="AB_hydrolase_fold"/>
</dbReference>
<reference evidence="2" key="1">
    <citation type="journal article" date="2014" name="Int. J. Syst. Evol. Microbiol.">
        <title>Complete genome sequence of Corynebacterium casei LMG S-19264T (=DSM 44701T), isolated from a smear-ripened cheese.</title>
        <authorList>
            <consortium name="US DOE Joint Genome Institute (JGI-PGF)"/>
            <person name="Walter F."/>
            <person name="Albersmeier A."/>
            <person name="Kalinowski J."/>
            <person name="Ruckert C."/>
        </authorList>
    </citation>
    <scope>NUCLEOTIDE SEQUENCE</scope>
    <source>
        <strain evidence="2">CGMCC 1.10998</strain>
    </source>
</reference>
<dbReference type="EMBL" id="BMED01000006">
    <property type="protein sequence ID" value="GGC95910.1"/>
    <property type="molecule type" value="Genomic_DNA"/>
</dbReference>
<evidence type="ECO:0000313" key="2">
    <source>
        <dbReference type="EMBL" id="GGC95910.1"/>
    </source>
</evidence>
<sequence length="527" mass="55210">MATAHKQIWAGILTILLSLLSACGGGGSSAPASGGNGTGTPVSPGNGDQAYADPVFYSGAANASLAMASEQAAQVHSQLSLNGKTIAYTSSSGHLTASDLKTGAASASFFYVAYTADNQDAAKRPVTFFYNGGPGSATIWLHMGSYAPKRIVTNAPATSLANPVPFIDNAESLLDTSDLVFVDAVGTGYSQAIAPNTNQSFWGVDQDAAVFRDFVIRYVAAYQRSSSPKFLFGESYGTPRTAVLANLLETAGVKIDGIVLQSSILNYNVNCGVLYPVTISCDGYLPSYAATGAYYSLSSPVPTDLAGYLAQVRSFSAASYRPAVLAYLANHTSAPAGLVAQASAYTGLTASYWQQNINVTPDTFQQFLLPGSLIGRYDARIFAANGSALASGGDPSSTLITASFSSIFSSYLSTQLKYSANSTYIVSSPAINSWNFQHDGIGLPDTVPDLAAALLLNPAMQVLSLNGYHDLATPFYQTEMDLARLGSNANIQIRNYSGGHMNYLDDASRKLAKADLLKFYAAAVAAH</sequence>
<dbReference type="Proteomes" id="UP000637423">
    <property type="component" value="Unassembled WGS sequence"/>
</dbReference>
<name>A0A916XQB4_9BURK</name>
<dbReference type="GO" id="GO:0006508">
    <property type="term" value="P:proteolysis"/>
    <property type="evidence" value="ECO:0007669"/>
    <property type="project" value="InterPro"/>
</dbReference>
<proteinExistence type="predicted"/>
<protein>
    <submittedName>
        <fullName evidence="2">Lipoprotein</fullName>
    </submittedName>
</protein>
<dbReference type="InterPro" id="IPR001563">
    <property type="entry name" value="Peptidase_S10"/>
</dbReference>
<comment type="caution">
    <text evidence="2">The sequence shown here is derived from an EMBL/GenBank/DDBJ whole genome shotgun (WGS) entry which is preliminary data.</text>
</comment>
<feature type="chain" id="PRO_5037666646" evidence="1">
    <location>
        <begin position="33"/>
        <end position="527"/>
    </location>
</feature>
<dbReference type="AlphaFoldDB" id="A0A916XQB4"/>
<keyword evidence="1" id="KW-0732">Signal</keyword>
<dbReference type="SUPFAM" id="SSF53474">
    <property type="entry name" value="alpha/beta-Hydrolases"/>
    <property type="match status" value="1"/>
</dbReference>
<keyword evidence="3" id="KW-1185">Reference proteome</keyword>
<reference evidence="2" key="2">
    <citation type="submission" date="2020-09" db="EMBL/GenBank/DDBJ databases">
        <authorList>
            <person name="Sun Q."/>
            <person name="Zhou Y."/>
        </authorList>
    </citation>
    <scope>NUCLEOTIDE SEQUENCE</scope>
    <source>
        <strain evidence="2">CGMCC 1.10998</strain>
    </source>
</reference>
<dbReference type="Gene3D" id="3.40.50.1820">
    <property type="entry name" value="alpha/beta hydrolase"/>
    <property type="match status" value="1"/>
</dbReference>
<evidence type="ECO:0000313" key="3">
    <source>
        <dbReference type="Proteomes" id="UP000637423"/>
    </source>
</evidence>
<organism evidence="2 3">
    <name type="scientific">Undibacterium terreum</name>
    <dbReference type="NCBI Taxonomy" id="1224302"/>
    <lineage>
        <taxon>Bacteria</taxon>
        <taxon>Pseudomonadati</taxon>
        <taxon>Pseudomonadota</taxon>
        <taxon>Betaproteobacteria</taxon>
        <taxon>Burkholderiales</taxon>
        <taxon>Oxalobacteraceae</taxon>
        <taxon>Undibacterium</taxon>
    </lineage>
</organism>